<reference evidence="1" key="2">
    <citation type="submission" date="2022-06" db="UniProtKB">
        <authorList>
            <consortium name="EnsemblMetazoa"/>
        </authorList>
    </citation>
    <scope>IDENTIFICATION</scope>
    <source>
        <strain evidence="1">PS312</strain>
    </source>
</reference>
<accession>A0A8R1Z0J5</accession>
<gene>
    <name evidence="1" type="primary">WBGene00280933</name>
</gene>
<protein>
    <submittedName>
        <fullName evidence="1">Uncharacterized protein</fullName>
    </submittedName>
</protein>
<proteinExistence type="predicted"/>
<sequence>MSLRRLFMGMAAFLPILGAVTCLNHDRMEDVDNAALAFQNASSLRLTMRTMNMSCEGQSVCLTLRSVVIDLRSRYAQSPGMKIKSMEGQRTTTGSNILLPQFCISGVNLKDGCVRNDRQLYTATTCYCRKDGNVPCNLQDPSRAGKYVIPETIKCASDYDSNNDTCSSYECKYITQSPSERDCIQTVNYCNKDIPTLRKSMVLNQTLRLRPLVKCHYSFLALPDLFSMEEEGIASGHNQPIQKYFCIGELCALNEDRGVQTCVNITELGGAEPIKNLGFIRYFHDYYLCDRPFCNRNGSTSLASLNSSWTSSSNDDGHLAMYGTEKLAYSSSIMFPMSFSAMLLANNF</sequence>
<reference evidence="2" key="1">
    <citation type="journal article" date="2008" name="Nat. Genet.">
        <title>The Pristionchus pacificus genome provides a unique perspective on nematode lifestyle and parasitism.</title>
        <authorList>
            <person name="Dieterich C."/>
            <person name="Clifton S.W."/>
            <person name="Schuster L.N."/>
            <person name="Chinwalla A."/>
            <person name="Delehaunty K."/>
            <person name="Dinkelacker I."/>
            <person name="Fulton L."/>
            <person name="Fulton R."/>
            <person name="Godfrey J."/>
            <person name="Minx P."/>
            <person name="Mitreva M."/>
            <person name="Roeseler W."/>
            <person name="Tian H."/>
            <person name="Witte H."/>
            <person name="Yang S.P."/>
            <person name="Wilson R.K."/>
            <person name="Sommer R.J."/>
        </authorList>
    </citation>
    <scope>NUCLEOTIDE SEQUENCE [LARGE SCALE GENOMIC DNA]</scope>
    <source>
        <strain evidence="2">PS312</strain>
    </source>
</reference>
<dbReference type="Proteomes" id="UP000005239">
    <property type="component" value="Unassembled WGS sequence"/>
</dbReference>
<dbReference type="PANTHER" id="PTHR37433:SF5">
    <property type="entry name" value="DUF753 DOMAIN-CONTAINING PROTEIN-RELATED"/>
    <property type="match status" value="1"/>
</dbReference>
<dbReference type="PANTHER" id="PTHR37433">
    <property type="entry name" value="PROTEIN CBG25136-RELATED"/>
    <property type="match status" value="1"/>
</dbReference>
<evidence type="ECO:0000313" key="1">
    <source>
        <dbReference type="EnsemblMetazoa" id="PPA42564.1"/>
    </source>
</evidence>
<name>A0A2A6BXJ0_PRIPA</name>
<dbReference type="AlphaFoldDB" id="A0A2A6BXJ0"/>
<keyword evidence="2" id="KW-1185">Reference proteome</keyword>
<evidence type="ECO:0000313" key="2">
    <source>
        <dbReference type="Proteomes" id="UP000005239"/>
    </source>
</evidence>
<accession>A0A2A6BXJ0</accession>
<dbReference type="EnsemblMetazoa" id="PPA42564.1">
    <property type="protein sequence ID" value="PPA42564.1"/>
    <property type="gene ID" value="WBGene00280933"/>
</dbReference>
<organism evidence="1 2">
    <name type="scientific">Pristionchus pacificus</name>
    <name type="common">Parasitic nematode worm</name>
    <dbReference type="NCBI Taxonomy" id="54126"/>
    <lineage>
        <taxon>Eukaryota</taxon>
        <taxon>Metazoa</taxon>
        <taxon>Ecdysozoa</taxon>
        <taxon>Nematoda</taxon>
        <taxon>Chromadorea</taxon>
        <taxon>Rhabditida</taxon>
        <taxon>Rhabditina</taxon>
        <taxon>Diplogasteromorpha</taxon>
        <taxon>Diplogasteroidea</taxon>
        <taxon>Neodiplogasteridae</taxon>
        <taxon>Pristionchus</taxon>
    </lineage>
</organism>